<comment type="cofactor">
    <cofactor evidence="7">
        <name>Mg(2+)</name>
        <dbReference type="ChEBI" id="CHEBI:18420"/>
    </cofactor>
    <text evidence="7">Binds 1 Mg(2+) ion per subunit.</text>
</comment>
<evidence type="ECO:0000256" key="1">
    <source>
        <dbReference type="ARBA" id="ARBA00008023"/>
    </source>
</evidence>
<keyword evidence="5 7" id="KW-0460">Magnesium</keyword>
<dbReference type="CDD" id="cd00515">
    <property type="entry name" value="HAM1"/>
    <property type="match status" value="1"/>
</dbReference>
<comment type="function">
    <text evidence="7">Pyrophosphatase that catalyzes the hydrolysis of nucleoside triphosphates to their monophosphate derivatives, with a high preference for the non-canonical purine nucleotides XTP (xanthosine triphosphate), dITP (deoxyinosine triphosphate) and ITP. Seems to function as a house-cleaning enzyme that removes non-canonical purine nucleotides from the nucleotide pool, thus preventing their incorporation into DNA/RNA and avoiding chromosomal lesions.</text>
</comment>
<keyword evidence="6 7" id="KW-0546">Nucleotide metabolism</keyword>
<comment type="catalytic activity">
    <reaction evidence="7">
        <text>dITP + H2O = dIMP + diphosphate + H(+)</text>
        <dbReference type="Rhea" id="RHEA:28342"/>
        <dbReference type="ChEBI" id="CHEBI:15377"/>
        <dbReference type="ChEBI" id="CHEBI:15378"/>
        <dbReference type="ChEBI" id="CHEBI:33019"/>
        <dbReference type="ChEBI" id="CHEBI:61194"/>
        <dbReference type="ChEBI" id="CHEBI:61382"/>
        <dbReference type="EC" id="3.6.1.66"/>
    </reaction>
</comment>
<keyword evidence="3 7" id="KW-0547">Nucleotide-binding</keyword>
<comment type="catalytic activity">
    <reaction evidence="7">
        <text>ITP + H2O = IMP + diphosphate + H(+)</text>
        <dbReference type="Rhea" id="RHEA:29399"/>
        <dbReference type="ChEBI" id="CHEBI:15377"/>
        <dbReference type="ChEBI" id="CHEBI:15378"/>
        <dbReference type="ChEBI" id="CHEBI:33019"/>
        <dbReference type="ChEBI" id="CHEBI:58053"/>
        <dbReference type="ChEBI" id="CHEBI:61402"/>
        <dbReference type="EC" id="3.6.1.66"/>
    </reaction>
</comment>
<feature type="binding site" evidence="7">
    <location>
        <position position="184"/>
    </location>
    <ligand>
        <name>substrate</name>
    </ligand>
</feature>
<dbReference type="NCBIfam" id="TIGR00042">
    <property type="entry name" value="RdgB/HAM1 family non-canonical purine NTP pyrophosphatase"/>
    <property type="match status" value="1"/>
</dbReference>
<proteinExistence type="inferred from homology"/>
<feature type="binding site" evidence="7">
    <location>
        <begin position="189"/>
        <end position="190"/>
    </location>
    <ligand>
        <name>substrate</name>
    </ligand>
</feature>
<feature type="binding site" evidence="7">
    <location>
        <begin position="161"/>
        <end position="164"/>
    </location>
    <ligand>
        <name>substrate</name>
    </ligand>
</feature>
<keyword evidence="10" id="KW-1185">Reference proteome</keyword>
<dbReference type="InterPro" id="IPR020922">
    <property type="entry name" value="dITP/XTP_pyrophosphatase"/>
</dbReference>
<feature type="binding site" evidence="7">
    <location>
        <position position="81"/>
    </location>
    <ligand>
        <name>substrate</name>
    </ligand>
</feature>
<dbReference type="EMBL" id="CP152276">
    <property type="protein sequence ID" value="XAE41579.1"/>
    <property type="molecule type" value="Genomic_DNA"/>
</dbReference>
<dbReference type="Proteomes" id="UP001449795">
    <property type="component" value="Chromosome"/>
</dbReference>
<evidence type="ECO:0000256" key="7">
    <source>
        <dbReference type="HAMAP-Rule" id="MF_01405"/>
    </source>
</evidence>
<keyword evidence="4 7" id="KW-0378">Hydrolase</keyword>
<keyword evidence="2 7" id="KW-0479">Metal-binding</keyword>
<evidence type="ECO:0000256" key="3">
    <source>
        <dbReference type="ARBA" id="ARBA00022741"/>
    </source>
</evidence>
<dbReference type="PANTHER" id="PTHR11067:SF9">
    <property type="entry name" value="INOSINE TRIPHOSPHATE PYROPHOSPHATASE"/>
    <property type="match status" value="1"/>
</dbReference>
<feature type="binding site" evidence="7">
    <location>
        <position position="80"/>
    </location>
    <ligand>
        <name>Mg(2+)</name>
        <dbReference type="ChEBI" id="CHEBI:18420"/>
    </ligand>
</feature>
<comment type="subunit">
    <text evidence="7">Homodimer.</text>
</comment>
<dbReference type="Pfam" id="PF01725">
    <property type="entry name" value="Ham1p_like"/>
    <property type="match status" value="1"/>
</dbReference>
<protein>
    <recommendedName>
        <fullName evidence="7">dITP/XTP pyrophosphatase</fullName>
        <ecNumber evidence="7">3.6.1.66</ecNumber>
    </recommendedName>
    <alternativeName>
        <fullName evidence="7">Non-canonical purine NTP pyrophosphatase</fullName>
    </alternativeName>
    <alternativeName>
        <fullName evidence="7">Non-standard purine NTP pyrophosphatase</fullName>
    </alternativeName>
    <alternativeName>
        <fullName evidence="7">Nucleoside-triphosphate diphosphatase</fullName>
    </alternativeName>
    <alternativeName>
        <fullName evidence="7">Nucleoside-triphosphate pyrophosphatase</fullName>
        <shortName evidence="7">NTPase</shortName>
    </alternativeName>
</protein>
<name>A0ABZ3D1F1_9PROT</name>
<feature type="binding site" evidence="7">
    <location>
        <begin position="19"/>
        <end position="24"/>
    </location>
    <ligand>
        <name>substrate</name>
    </ligand>
</feature>
<dbReference type="GO" id="GO:0036220">
    <property type="term" value="F:ITP diphosphatase activity"/>
    <property type="evidence" value="ECO:0007669"/>
    <property type="project" value="UniProtKB-EC"/>
</dbReference>
<dbReference type="RefSeq" id="WP_323989200.1">
    <property type="nucleotide sequence ID" value="NZ_CP152276.1"/>
</dbReference>
<evidence type="ECO:0000256" key="6">
    <source>
        <dbReference type="ARBA" id="ARBA00023080"/>
    </source>
</evidence>
<comment type="catalytic activity">
    <reaction evidence="7">
        <text>XTP + H2O = XMP + diphosphate + H(+)</text>
        <dbReference type="Rhea" id="RHEA:28610"/>
        <dbReference type="ChEBI" id="CHEBI:15377"/>
        <dbReference type="ChEBI" id="CHEBI:15378"/>
        <dbReference type="ChEBI" id="CHEBI:33019"/>
        <dbReference type="ChEBI" id="CHEBI:57464"/>
        <dbReference type="ChEBI" id="CHEBI:61314"/>
        <dbReference type="EC" id="3.6.1.66"/>
    </reaction>
</comment>
<comment type="similarity">
    <text evidence="1 7 8">Belongs to the HAM1 NTPase family.</text>
</comment>
<dbReference type="Gene3D" id="3.90.950.10">
    <property type="match status" value="1"/>
</dbReference>
<evidence type="ECO:0000313" key="9">
    <source>
        <dbReference type="EMBL" id="XAE41579.1"/>
    </source>
</evidence>
<dbReference type="SUPFAM" id="SSF52972">
    <property type="entry name" value="ITPase-like"/>
    <property type="match status" value="1"/>
</dbReference>
<accession>A0ABZ3D1F1</accession>
<dbReference type="HAMAP" id="MF_01405">
    <property type="entry name" value="Non_canon_purine_NTPase"/>
    <property type="match status" value="1"/>
</dbReference>
<evidence type="ECO:0000313" key="10">
    <source>
        <dbReference type="Proteomes" id="UP001449795"/>
    </source>
</evidence>
<dbReference type="InterPro" id="IPR002637">
    <property type="entry name" value="RdgB/HAM1"/>
</dbReference>
<dbReference type="EC" id="3.6.1.66" evidence="7"/>
<feature type="active site" description="Proton acceptor" evidence="7">
    <location>
        <position position="80"/>
    </location>
</feature>
<evidence type="ECO:0000256" key="4">
    <source>
        <dbReference type="ARBA" id="ARBA00022801"/>
    </source>
</evidence>
<sequence length="207" mass="21519">MTISDTRRLAAGDTLVLASHNAGKLAEFSALLAGHGVTLVSAGQLGLPEPEETADSFAGNAALKARAAATASNLPALADDSGLCVAALDGAPGIYSARWAGPAKDFPAAMARIHAGIGGNPDRAAWFISVLCLAWPDGTLRTFEGRIDGRIAWPPRGGNGHGYDPVFQPVGEARTFAEMPEAEKNAISHRALAFVRFRDDCLPPAHP</sequence>
<evidence type="ECO:0000256" key="5">
    <source>
        <dbReference type="ARBA" id="ARBA00022842"/>
    </source>
</evidence>
<evidence type="ECO:0000256" key="8">
    <source>
        <dbReference type="RuleBase" id="RU003781"/>
    </source>
</evidence>
<reference evidence="9 10" key="1">
    <citation type="submission" date="2024-04" db="EMBL/GenBank/DDBJ databases">
        <title>Complete genome sequence of Nguyenibacter vanlangesis HBCM-1154, a strain capable of nitrogen fixation, IAA production, and phosphorus solubilization isolated from sugarcane soil.</title>
        <authorList>
            <person name="MY HANH P."/>
        </authorList>
    </citation>
    <scope>NUCLEOTIDE SEQUENCE [LARGE SCALE GENOMIC DNA]</scope>
    <source>
        <strain evidence="9 10">HBCM 1154</strain>
    </source>
</reference>
<feature type="binding site" evidence="7">
    <location>
        <position position="51"/>
    </location>
    <ligand>
        <name>Mg(2+)</name>
        <dbReference type="ChEBI" id="CHEBI:18420"/>
    </ligand>
</feature>
<dbReference type="InterPro" id="IPR029001">
    <property type="entry name" value="ITPase-like_fam"/>
</dbReference>
<evidence type="ECO:0000256" key="2">
    <source>
        <dbReference type="ARBA" id="ARBA00022723"/>
    </source>
</evidence>
<gene>
    <name evidence="9" type="primary">rdgB</name>
    <name evidence="9" type="ORF">AAC691_14950</name>
</gene>
<organism evidence="9 10">
    <name type="scientific">Nguyenibacter vanlangensis</name>
    <dbReference type="NCBI Taxonomy" id="1216886"/>
    <lineage>
        <taxon>Bacteria</taxon>
        <taxon>Pseudomonadati</taxon>
        <taxon>Pseudomonadota</taxon>
        <taxon>Alphaproteobacteria</taxon>
        <taxon>Acetobacterales</taxon>
        <taxon>Acetobacteraceae</taxon>
        <taxon>Nguyenibacter</taxon>
    </lineage>
</organism>
<dbReference type="PANTHER" id="PTHR11067">
    <property type="entry name" value="INOSINE TRIPHOSPHATE PYROPHOSPHATASE/HAM1 PROTEIN"/>
    <property type="match status" value="1"/>
</dbReference>